<keyword evidence="5 6" id="KW-0472">Membrane</keyword>
<evidence type="ECO:0000256" key="1">
    <source>
        <dbReference type="ARBA" id="ARBA00004141"/>
    </source>
</evidence>
<dbReference type="PROSITE" id="PS50850">
    <property type="entry name" value="MFS"/>
    <property type="match status" value="1"/>
</dbReference>
<dbReference type="InterPro" id="IPR011701">
    <property type="entry name" value="MFS"/>
</dbReference>
<dbReference type="Pfam" id="PF07690">
    <property type="entry name" value="MFS_1"/>
    <property type="match status" value="1"/>
</dbReference>
<dbReference type="GO" id="GO:0022857">
    <property type="term" value="F:transmembrane transporter activity"/>
    <property type="evidence" value="ECO:0007669"/>
    <property type="project" value="InterPro"/>
</dbReference>
<evidence type="ECO:0000256" key="4">
    <source>
        <dbReference type="ARBA" id="ARBA00022989"/>
    </source>
</evidence>
<feature type="transmembrane region" description="Helical" evidence="6">
    <location>
        <begin position="333"/>
        <end position="357"/>
    </location>
</feature>
<protein>
    <recommendedName>
        <fullName evidence="7">Major facilitator superfamily (MFS) profile domain-containing protein</fullName>
    </recommendedName>
</protein>
<keyword evidence="9" id="KW-1185">Reference proteome</keyword>
<dbReference type="PANTHER" id="PTHR23502">
    <property type="entry name" value="MAJOR FACILITATOR SUPERFAMILY"/>
    <property type="match status" value="1"/>
</dbReference>
<reference evidence="8" key="1">
    <citation type="submission" date="2021-03" db="EMBL/GenBank/DDBJ databases">
        <title>Revisited historic fungal species revealed as producer of novel bioactive compounds through whole genome sequencing and comparative genomics.</title>
        <authorList>
            <person name="Vignolle G.A."/>
            <person name="Hochenegger N."/>
            <person name="Mach R.L."/>
            <person name="Mach-Aigner A.R."/>
            <person name="Javad Rahimi M."/>
            <person name="Salim K.A."/>
            <person name="Chan C.M."/>
            <person name="Lim L.B.L."/>
            <person name="Cai F."/>
            <person name="Druzhinina I.S."/>
            <person name="U'Ren J.M."/>
            <person name="Derntl C."/>
        </authorList>
    </citation>
    <scope>NUCLEOTIDE SEQUENCE</scope>
    <source>
        <strain evidence="8">TUCIM 5799</strain>
    </source>
</reference>
<evidence type="ECO:0000256" key="5">
    <source>
        <dbReference type="ARBA" id="ARBA00023136"/>
    </source>
</evidence>
<organism evidence="8 9">
    <name type="scientific">Neoarthrinium moseri</name>
    <dbReference type="NCBI Taxonomy" id="1658444"/>
    <lineage>
        <taxon>Eukaryota</taxon>
        <taxon>Fungi</taxon>
        <taxon>Dikarya</taxon>
        <taxon>Ascomycota</taxon>
        <taxon>Pezizomycotina</taxon>
        <taxon>Sordariomycetes</taxon>
        <taxon>Xylariomycetidae</taxon>
        <taxon>Amphisphaeriales</taxon>
        <taxon>Apiosporaceae</taxon>
        <taxon>Neoarthrinium</taxon>
    </lineage>
</organism>
<dbReference type="PANTHER" id="PTHR23502:SF51">
    <property type="entry name" value="QUINIDINE RESISTANCE PROTEIN 1-RELATED"/>
    <property type="match status" value="1"/>
</dbReference>
<feature type="domain" description="Major facilitator superfamily (MFS) profile" evidence="7">
    <location>
        <begin position="1"/>
        <end position="435"/>
    </location>
</feature>
<evidence type="ECO:0000256" key="3">
    <source>
        <dbReference type="ARBA" id="ARBA00022692"/>
    </source>
</evidence>
<evidence type="ECO:0000313" key="9">
    <source>
        <dbReference type="Proteomes" id="UP000829685"/>
    </source>
</evidence>
<dbReference type="SUPFAM" id="SSF103473">
    <property type="entry name" value="MFS general substrate transporter"/>
    <property type="match status" value="1"/>
</dbReference>
<comment type="caution">
    <text evidence="8">The sequence shown here is derived from an EMBL/GenBank/DDBJ whole genome shotgun (WGS) entry which is preliminary data.</text>
</comment>
<dbReference type="EMBL" id="JAFIMR010000058">
    <property type="protein sequence ID" value="KAI1853043.1"/>
    <property type="molecule type" value="Genomic_DNA"/>
</dbReference>
<evidence type="ECO:0000313" key="8">
    <source>
        <dbReference type="EMBL" id="KAI1853043.1"/>
    </source>
</evidence>
<dbReference type="Gene3D" id="1.20.1250.20">
    <property type="entry name" value="MFS general substrate transporter like domains"/>
    <property type="match status" value="1"/>
</dbReference>
<gene>
    <name evidence="8" type="ORF">JX265_012799</name>
</gene>
<name>A0A9Q0AJ73_9PEZI</name>
<dbReference type="AlphaFoldDB" id="A0A9Q0AJ73"/>
<keyword evidence="3 6" id="KW-0812">Transmembrane</keyword>
<evidence type="ECO:0000256" key="6">
    <source>
        <dbReference type="SAM" id="Phobius"/>
    </source>
</evidence>
<keyword evidence="4 6" id="KW-1133">Transmembrane helix</keyword>
<feature type="transmembrane region" description="Helical" evidence="6">
    <location>
        <begin position="100"/>
        <end position="122"/>
    </location>
</feature>
<dbReference type="InterPro" id="IPR020846">
    <property type="entry name" value="MFS_dom"/>
</dbReference>
<feature type="transmembrane region" description="Helical" evidence="6">
    <location>
        <begin position="65"/>
        <end position="88"/>
    </location>
</feature>
<comment type="subcellular location">
    <subcellularLocation>
        <location evidence="1">Membrane</location>
        <topology evidence="1">Multi-pass membrane protein</topology>
    </subcellularLocation>
</comment>
<keyword evidence="2" id="KW-0813">Transport</keyword>
<evidence type="ECO:0000256" key="2">
    <source>
        <dbReference type="ARBA" id="ARBA00022448"/>
    </source>
</evidence>
<accession>A0A9Q0AJ73</accession>
<evidence type="ECO:0000259" key="7">
    <source>
        <dbReference type="PROSITE" id="PS50850"/>
    </source>
</evidence>
<feature type="transmembrane region" description="Helical" evidence="6">
    <location>
        <begin position="308"/>
        <end position="327"/>
    </location>
</feature>
<dbReference type="InterPro" id="IPR036259">
    <property type="entry name" value="MFS_trans_sf"/>
</dbReference>
<dbReference type="GO" id="GO:0005886">
    <property type="term" value="C:plasma membrane"/>
    <property type="evidence" value="ECO:0007669"/>
    <property type="project" value="TreeGrafter"/>
</dbReference>
<dbReference type="Proteomes" id="UP000829685">
    <property type="component" value="Unassembled WGS sequence"/>
</dbReference>
<feature type="transmembrane region" description="Helical" evidence="6">
    <location>
        <begin position="6"/>
        <end position="29"/>
    </location>
</feature>
<sequence>MSQDLGVSVTLINLTVTSYLVVAAIAPAFMGDIADQRGRRLAYLLMFTLVVGSNIGIALQKSYPALLVLRMIQSAGSSGTYGAAYGVLADITTTSERGSYVGSLILFTNAAPSFGPVIAGALTQKLNWRWICWFLAILTGVYLLLLLMFFPETQRKIVGNGSKNPGGLHRSLFTLLLRDRLETGEKDVSKSFVQTKNYLPNPFSCMPMLFKKGNLAVILIGSITYTIKMTLQTSLAAQCIEIYHLDYLQAGLIYLPSGIGGALGSYITGKVLDRNINRFASKHGTSGKYHRGNDISDLEIEQARLKGAHFLIVVSAAGTAGYGISLMREANLAVPLVLQFLTGATTSSIFTMCGTLLTDLNPHSSATAQASYNLVRCIGAGAGIASQQPLVDSVGSEQGSPMEKYGKGQHVVKLSLCILRLVSYCSCWCPAIEATTTEVVSVNNLSEDDYQRSARVTRPRNAGSHKVLIYHHVATFEVPTA</sequence>
<feature type="transmembrane region" description="Helical" evidence="6">
    <location>
        <begin position="41"/>
        <end position="59"/>
    </location>
</feature>
<feature type="transmembrane region" description="Helical" evidence="6">
    <location>
        <begin position="128"/>
        <end position="150"/>
    </location>
</feature>
<proteinExistence type="predicted"/>